<dbReference type="PROSITE" id="PS51841">
    <property type="entry name" value="LTD"/>
    <property type="match status" value="1"/>
</dbReference>
<dbReference type="PATRIC" id="fig|1110509.7.peg.1587"/>
<dbReference type="EMBL" id="CP003117">
    <property type="protein sequence ID" value="AET64792.1"/>
    <property type="molecule type" value="Genomic_DNA"/>
</dbReference>
<dbReference type="Pfam" id="PF00932">
    <property type="entry name" value="LTD"/>
    <property type="match status" value="1"/>
</dbReference>
<dbReference type="KEGG" id="mhi:Mhar_1428"/>
<reference evidence="2 3" key="1">
    <citation type="journal article" date="2012" name="PLoS ONE">
        <title>The genome characteristics and predicted function of methyl-group oxidation pathway in the obligate aceticlastic methanogens, Methanosaeta spp.</title>
        <authorList>
            <person name="Zhu J."/>
            <person name="Zheng H."/>
            <person name="Ai G."/>
            <person name="Zhang G."/>
            <person name="Liu D."/>
            <person name="Liu X."/>
            <person name="Dong X."/>
        </authorList>
    </citation>
    <scope>NUCLEOTIDE SEQUENCE [LARGE SCALE GENOMIC DNA]</scope>
    <source>
        <strain evidence="2 3">6Ac</strain>
    </source>
</reference>
<dbReference type="InterPro" id="IPR036415">
    <property type="entry name" value="Lamin_tail_dom_sf"/>
</dbReference>
<organism evidence="2 3">
    <name type="scientific">Methanothrix harundinacea (strain 6Ac)</name>
    <name type="common">Methanosaeta harundinacea</name>
    <dbReference type="NCBI Taxonomy" id="1110509"/>
    <lineage>
        <taxon>Archaea</taxon>
        <taxon>Methanobacteriati</taxon>
        <taxon>Methanobacteriota</taxon>
        <taxon>Stenosarchaea group</taxon>
        <taxon>Methanomicrobia</taxon>
        <taxon>Methanotrichales</taxon>
        <taxon>Methanotrichaceae</taxon>
        <taxon>Methanothrix</taxon>
    </lineage>
</organism>
<sequence length="152" mass="16610">MRLLASLLGVLASTMACLGGVVINEVELGPPEGGNEWVELYNNGIEEVDVSRWSVWIVDQSPSWTGVMKIPQDTVMAPGSFFVAEGDRQWIHNTGTGTVILKTDEGAVVDETPLLSDHSNNFFTNFRHPNGFDSDQRSDWVFGIGTKNAPNS</sequence>
<dbReference type="STRING" id="1110509.Mhar_1428"/>
<dbReference type="InterPro" id="IPR001322">
    <property type="entry name" value="Lamin_tail_dom"/>
</dbReference>
<dbReference type="AlphaFoldDB" id="G7WKG5"/>
<evidence type="ECO:0000313" key="2">
    <source>
        <dbReference type="EMBL" id="AET64792.1"/>
    </source>
</evidence>
<keyword evidence="2" id="KW-0449">Lipoprotein</keyword>
<dbReference type="Gene3D" id="2.60.40.1260">
    <property type="entry name" value="Lamin Tail domain"/>
    <property type="match status" value="1"/>
</dbReference>
<evidence type="ECO:0000259" key="1">
    <source>
        <dbReference type="PROSITE" id="PS51841"/>
    </source>
</evidence>
<feature type="domain" description="LTD" evidence="1">
    <location>
        <begin position="6"/>
        <end position="146"/>
    </location>
</feature>
<proteinExistence type="predicted"/>
<dbReference type="HOGENOM" id="CLU_1691536_0_0_2"/>
<protein>
    <submittedName>
        <fullName evidence="2">Lipoprotein, putative</fullName>
    </submittedName>
</protein>
<dbReference type="Proteomes" id="UP000005877">
    <property type="component" value="Chromosome"/>
</dbReference>
<evidence type="ECO:0000313" key="3">
    <source>
        <dbReference type="Proteomes" id="UP000005877"/>
    </source>
</evidence>
<dbReference type="PROSITE" id="PS51257">
    <property type="entry name" value="PROKAR_LIPOPROTEIN"/>
    <property type="match status" value="1"/>
</dbReference>
<name>G7WKG5_METH6</name>
<dbReference type="SUPFAM" id="SSF74853">
    <property type="entry name" value="Lamin A/C globular tail domain"/>
    <property type="match status" value="1"/>
</dbReference>
<accession>G7WKG5</accession>
<keyword evidence="3" id="KW-1185">Reference proteome</keyword>
<gene>
    <name evidence="2" type="ordered locus">Mhar_1428</name>
</gene>